<dbReference type="Gene3D" id="2.40.70.10">
    <property type="entry name" value="Acid Proteases"/>
    <property type="match status" value="1"/>
</dbReference>
<dbReference type="Pfam" id="PF17919">
    <property type="entry name" value="RT_RNaseH_2"/>
    <property type="match status" value="1"/>
</dbReference>
<dbReference type="CDD" id="cd01647">
    <property type="entry name" value="RT_LTR"/>
    <property type="match status" value="1"/>
</dbReference>
<evidence type="ECO:0000313" key="3">
    <source>
        <dbReference type="Proteomes" id="UP001075354"/>
    </source>
</evidence>
<dbReference type="PANTHER" id="PTHR33064:SF37">
    <property type="entry name" value="RIBONUCLEASE H"/>
    <property type="match status" value="1"/>
</dbReference>
<dbReference type="InterPro" id="IPR021109">
    <property type="entry name" value="Peptidase_aspartic_dom_sf"/>
</dbReference>
<sequence>MQARPSGAAVSHLSVCSVSGTPSPAPRCSPPSRCPLATQKPTQLPLAPRALMMFNCRVADQPVLALFDPGAQLTLIKSSVVPGHFIVNPPTEFPGCADRSPLPVDGTAQLNFVIGPIEATHNFHVAPTIAFDVIFGIDWAYAFRCAACYFCKRLLIRHGSASVLLQERPAAVNSVQLPPIEVEDIYSAHRTLHAACDEELPPGTTRWIAFLVHPHPLSSAAYVTPSSHLPDDVTVADTVIDAACSFIPVTNNSDVPIQLEKDCVLAHIRPEDTDISPAPVNEVRVRNNDSAPSAPHIASVPLASTLNFDINQALPSEHQRQLRQLLQEFHDVFHRPGEPLRCTNVFDARLELHDTTLYYVPQYKLTPAQLQAAQEEVENLLLHKTIKEQNSHYCLSLLVVPRATPLGEKQRYRVVIDARPLNRRLKLLNFRGTPSNVYLDYLQKKTFYSQFDLKSSYQQIRLHPDSPGFPTHGQIALHHALSGLLFNGVVFYVDDGTAATSTWPEHLSILRAVFERFRRYGFVLNLEKCRFGYPNAFALGMVVSSTGTTPDCSRVRPVEHLIQVKDKKRAKGVVSYFSFFRKFIKNYAQRAHILFEQANPNTTFDWNEKHDAVVRELHEELLQSALHHFHEDRPSRLLADGSREGIGSVFVQFDPSTKKWHPIAHHSRMLTKTEKNYSMTAVELLAIADSCTHTYTFHEDIFIRAE</sequence>
<name>A0AAV7XLM2_9NEOP</name>
<dbReference type="PANTHER" id="PTHR33064">
    <property type="entry name" value="POL PROTEIN"/>
    <property type="match status" value="1"/>
</dbReference>
<dbReference type="InterPro" id="IPR051320">
    <property type="entry name" value="Viral_Replic_Matur_Polypro"/>
</dbReference>
<dbReference type="InterPro" id="IPR041577">
    <property type="entry name" value="RT_RNaseH_2"/>
</dbReference>
<dbReference type="Proteomes" id="UP001075354">
    <property type="component" value="Chromosome 9"/>
</dbReference>
<organism evidence="2 3">
    <name type="scientific">Megalurothrips usitatus</name>
    <name type="common">bean blossom thrips</name>
    <dbReference type="NCBI Taxonomy" id="439358"/>
    <lineage>
        <taxon>Eukaryota</taxon>
        <taxon>Metazoa</taxon>
        <taxon>Ecdysozoa</taxon>
        <taxon>Arthropoda</taxon>
        <taxon>Hexapoda</taxon>
        <taxon>Insecta</taxon>
        <taxon>Pterygota</taxon>
        <taxon>Neoptera</taxon>
        <taxon>Paraneoptera</taxon>
        <taxon>Thysanoptera</taxon>
        <taxon>Terebrantia</taxon>
        <taxon>Thripoidea</taxon>
        <taxon>Thripidae</taxon>
        <taxon>Megalurothrips</taxon>
    </lineage>
</organism>
<dbReference type="SUPFAM" id="SSF50630">
    <property type="entry name" value="Acid proteases"/>
    <property type="match status" value="1"/>
</dbReference>
<dbReference type="CDD" id="cd00303">
    <property type="entry name" value="retropepsin_like"/>
    <property type="match status" value="1"/>
</dbReference>
<accession>A0AAV7XLM2</accession>
<dbReference type="EMBL" id="JAPTSV010000009">
    <property type="protein sequence ID" value="KAJ1524627.1"/>
    <property type="molecule type" value="Genomic_DNA"/>
</dbReference>
<dbReference type="AlphaFoldDB" id="A0AAV7XLM2"/>
<dbReference type="SUPFAM" id="SSF56672">
    <property type="entry name" value="DNA/RNA polymerases"/>
    <property type="match status" value="1"/>
</dbReference>
<dbReference type="InterPro" id="IPR043502">
    <property type="entry name" value="DNA/RNA_pol_sf"/>
</dbReference>
<protein>
    <recommendedName>
        <fullName evidence="1">Reverse transcriptase/retrotransposon-derived protein RNase H-like domain-containing protein</fullName>
    </recommendedName>
</protein>
<feature type="domain" description="Reverse transcriptase/retrotransposon-derived protein RNase H-like" evidence="1">
    <location>
        <begin position="606"/>
        <end position="696"/>
    </location>
</feature>
<dbReference type="Gene3D" id="3.10.10.10">
    <property type="entry name" value="HIV Type 1 Reverse Transcriptase, subunit A, domain 1"/>
    <property type="match status" value="1"/>
</dbReference>
<dbReference type="GO" id="GO:0071897">
    <property type="term" value="P:DNA biosynthetic process"/>
    <property type="evidence" value="ECO:0007669"/>
    <property type="project" value="UniProtKB-ARBA"/>
</dbReference>
<reference evidence="2" key="1">
    <citation type="submission" date="2022-12" db="EMBL/GenBank/DDBJ databases">
        <title>Chromosome-level genome assembly of the bean flower thrips Megalurothrips usitatus.</title>
        <authorList>
            <person name="Ma L."/>
            <person name="Liu Q."/>
            <person name="Li H."/>
            <person name="Cai W."/>
        </authorList>
    </citation>
    <scope>NUCLEOTIDE SEQUENCE</scope>
    <source>
        <strain evidence="2">Cailab_2022a</strain>
    </source>
</reference>
<evidence type="ECO:0000313" key="2">
    <source>
        <dbReference type="EMBL" id="KAJ1524627.1"/>
    </source>
</evidence>
<evidence type="ECO:0000259" key="1">
    <source>
        <dbReference type="Pfam" id="PF17919"/>
    </source>
</evidence>
<keyword evidence="3" id="KW-1185">Reference proteome</keyword>
<gene>
    <name evidence="2" type="ORF">ONE63_011111</name>
</gene>
<proteinExistence type="predicted"/>
<dbReference type="InterPro" id="IPR043128">
    <property type="entry name" value="Rev_trsase/Diguanyl_cyclase"/>
</dbReference>
<dbReference type="Gene3D" id="3.30.70.270">
    <property type="match status" value="3"/>
</dbReference>
<comment type="caution">
    <text evidence="2">The sequence shown here is derived from an EMBL/GenBank/DDBJ whole genome shotgun (WGS) entry which is preliminary data.</text>
</comment>